<dbReference type="SUPFAM" id="SSF55785">
    <property type="entry name" value="PYP-like sensor domain (PAS domain)"/>
    <property type="match status" value="1"/>
</dbReference>
<dbReference type="SMART" id="SM00448">
    <property type="entry name" value="REC"/>
    <property type="match status" value="1"/>
</dbReference>
<dbReference type="PROSITE" id="PS50885">
    <property type="entry name" value="HAMP"/>
    <property type="match status" value="1"/>
</dbReference>
<dbReference type="PROSITE" id="PS50109">
    <property type="entry name" value="HIS_KIN"/>
    <property type="match status" value="1"/>
</dbReference>
<dbReference type="Pfam" id="PF13188">
    <property type="entry name" value="PAS_8"/>
    <property type="match status" value="1"/>
</dbReference>
<dbReference type="Proteomes" id="UP000535589">
    <property type="component" value="Unassembled WGS sequence"/>
</dbReference>
<feature type="coiled-coil region" evidence="12">
    <location>
        <begin position="422"/>
        <end position="456"/>
    </location>
</feature>
<keyword evidence="8" id="KW-0378">Hydrolase</keyword>
<evidence type="ECO:0000256" key="9">
    <source>
        <dbReference type="ARBA" id="ARBA00022840"/>
    </source>
</evidence>
<keyword evidence="10" id="KW-0902">Two-component regulatory system</keyword>
<dbReference type="PANTHER" id="PTHR43047">
    <property type="entry name" value="TWO-COMPONENT HISTIDINE PROTEIN KINASE"/>
    <property type="match status" value="1"/>
</dbReference>
<evidence type="ECO:0000313" key="18">
    <source>
        <dbReference type="EMBL" id="NLS12745.1"/>
    </source>
</evidence>
<dbReference type="InterPro" id="IPR036890">
    <property type="entry name" value="HATPase_C_sf"/>
</dbReference>
<evidence type="ECO:0000313" key="19">
    <source>
        <dbReference type="Proteomes" id="UP000535589"/>
    </source>
</evidence>
<dbReference type="Gene3D" id="3.30.450.20">
    <property type="entry name" value="PAS domain"/>
    <property type="match status" value="2"/>
</dbReference>
<keyword evidence="19" id="KW-1185">Reference proteome</keyword>
<dbReference type="CDD" id="cd16922">
    <property type="entry name" value="HATPase_EvgS-ArcB-TorS-like"/>
    <property type="match status" value="1"/>
</dbReference>
<dbReference type="InterPro" id="IPR004358">
    <property type="entry name" value="Sig_transdc_His_kin-like_C"/>
</dbReference>
<proteinExistence type="predicted"/>
<evidence type="ECO:0000256" key="3">
    <source>
        <dbReference type="ARBA" id="ARBA00012438"/>
    </source>
</evidence>
<keyword evidence="9" id="KW-0067">ATP-binding</keyword>
<dbReference type="PROSITE" id="PS50112">
    <property type="entry name" value="PAS"/>
    <property type="match status" value="1"/>
</dbReference>
<dbReference type="PROSITE" id="PS50110">
    <property type="entry name" value="RESPONSE_REGULATORY"/>
    <property type="match status" value="1"/>
</dbReference>
<keyword evidence="7" id="KW-0418">Kinase</keyword>
<dbReference type="SUPFAM" id="SSF47384">
    <property type="entry name" value="Homodimeric domain of signal transducing histidine kinase"/>
    <property type="match status" value="1"/>
</dbReference>
<dbReference type="CDD" id="cd00082">
    <property type="entry name" value="HisKA"/>
    <property type="match status" value="1"/>
</dbReference>
<dbReference type="SUPFAM" id="SSF55874">
    <property type="entry name" value="ATPase domain of HSP90 chaperone/DNA topoisomerase II/histidine kinase"/>
    <property type="match status" value="1"/>
</dbReference>
<keyword evidence="13" id="KW-0812">Transmembrane</keyword>
<comment type="catalytic activity">
    <reaction evidence="1">
        <text>ATP + protein L-histidine = ADP + protein N-phospho-L-histidine.</text>
        <dbReference type="EC" id="2.7.13.3"/>
    </reaction>
</comment>
<dbReference type="InterPro" id="IPR003660">
    <property type="entry name" value="HAMP_dom"/>
</dbReference>
<evidence type="ECO:0000259" key="15">
    <source>
        <dbReference type="PROSITE" id="PS50110"/>
    </source>
</evidence>
<dbReference type="InterPro" id="IPR005467">
    <property type="entry name" value="His_kinase_dom"/>
</dbReference>
<comment type="subcellular location">
    <subcellularLocation>
        <location evidence="2">Membrane</location>
    </subcellularLocation>
</comment>
<dbReference type="GO" id="GO:0005524">
    <property type="term" value="F:ATP binding"/>
    <property type="evidence" value="ECO:0007669"/>
    <property type="project" value="UniProtKB-KW"/>
</dbReference>
<dbReference type="SUPFAM" id="SSF158472">
    <property type="entry name" value="HAMP domain-like"/>
    <property type="match status" value="1"/>
</dbReference>
<evidence type="ECO:0000256" key="12">
    <source>
        <dbReference type="SAM" id="Coils"/>
    </source>
</evidence>
<evidence type="ECO:0000259" key="16">
    <source>
        <dbReference type="PROSITE" id="PS50112"/>
    </source>
</evidence>
<dbReference type="AlphaFoldDB" id="A0A7X8YGP0"/>
<feature type="domain" description="HAMP" evidence="17">
    <location>
        <begin position="377"/>
        <end position="430"/>
    </location>
</feature>
<dbReference type="RefSeq" id="WP_168835845.1">
    <property type="nucleotide sequence ID" value="NZ_JABAIK010000006.1"/>
</dbReference>
<evidence type="ECO:0000259" key="14">
    <source>
        <dbReference type="PROSITE" id="PS50109"/>
    </source>
</evidence>
<keyword evidence="13" id="KW-0472">Membrane</keyword>
<protein>
    <recommendedName>
        <fullName evidence="3">histidine kinase</fullName>
        <ecNumber evidence="3">2.7.13.3</ecNumber>
    </recommendedName>
</protein>
<keyword evidence="13" id="KW-1133">Transmembrane helix</keyword>
<evidence type="ECO:0000256" key="7">
    <source>
        <dbReference type="ARBA" id="ARBA00022777"/>
    </source>
</evidence>
<evidence type="ECO:0000256" key="1">
    <source>
        <dbReference type="ARBA" id="ARBA00000085"/>
    </source>
</evidence>
<feature type="transmembrane region" description="Helical" evidence="13">
    <location>
        <begin position="353"/>
        <end position="375"/>
    </location>
</feature>
<dbReference type="InterPro" id="IPR003661">
    <property type="entry name" value="HisK_dim/P_dom"/>
</dbReference>
<evidence type="ECO:0000256" key="10">
    <source>
        <dbReference type="ARBA" id="ARBA00023012"/>
    </source>
</evidence>
<dbReference type="GO" id="GO:0009927">
    <property type="term" value="F:histidine phosphotransfer kinase activity"/>
    <property type="evidence" value="ECO:0007669"/>
    <property type="project" value="TreeGrafter"/>
</dbReference>
<feature type="modified residue" description="4-aspartylphosphate" evidence="11">
    <location>
        <position position="773"/>
    </location>
</feature>
<dbReference type="EC" id="2.7.13.3" evidence="3"/>
<dbReference type="Gene3D" id="3.30.565.10">
    <property type="entry name" value="Histidine kinase-like ATPase, C-terminal domain"/>
    <property type="match status" value="1"/>
</dbReference>
<evidence type="ECO:0000256" key="8">
    <source>
        <dbReference type="ARBA" id="ARBA00022801"/>
    </source>
</evidence>
<keyword evidence="4 11" id="KW-0597">Phosphoprotein</keyword>
<keyword evidence="5" id="KW-0808">Transferase</keyword>
<dbReference type="EMBL" id="JABAIK010000006">
    <property type="protein sequence ID" value="NLS12745.1"/>
    <property type="molecule type" value="Genomic_DNA"/>
</dbReference>
<dbReference type="Pfam" id="PF00072">
    <property type="entry name" value="Response_reg"/>
    <property type="match status" value="1"/>
</dbReference>
<feature type="domain" description="PAS" evidence="16">
    <location>
        <begin position="872"/>
        <end position="914"/>
    </location>
</feature>
<organism evidence="18 19">
    <name type="scientific">Vibrio agarilyticus</name>
    <dbReference type="NCBI Taxonomy" id="2726741"/>
    <lineage>
        <taxon>Bacteria</taxon>
        <taxon>Pseudomonadati</taxon>
        <taxon>Pseudomonadota</taxon>
        <taxon>Gammaproteobacteria</taxon>
        <taxon>Vibrionales</taxon>
        <taxon>Vibrionaceae</taxon>
        <taxon>Vibrio</taxon>
    </lineage>
</organism>
<reference evidence="18 19" key="1">
    <citation type="submission" date="2020-04" db="EMBL/GenBank/DDBJ databases">
        <title>Vibrio sp. SM6, a novel species isolated from seawater.</title>
        <authorList>
            <person name="Wang X."/>
        </authorList>
    </citation>
    <scope>NUCLEOTIDE SEQUENCE [LARGE SCALE GENOMIC DNA]</scope>
    <source>
        <strain evidence="18 19">SM6</strain>
    </source>
</reference>
<sequence>MFSFYRKRKFKRLQSTLMAAFLALSLTPLTVIALFFLQAHTADLQEQSTSHLRSMLETKQRQLQNYYLAQEAQVMGFVRSELAYNSGGRFYGLVNAFKSLGHTIAEARVNAQQRYIKGSGDLIKTTMRPESSAYVGSERYRLLHERYHWAFLELLKRSDFDDILLVDIEGNVTYSIYKHENFGTNLLNAPQQATLLGRTFRALSENVHKMRKQNEDYTPVYLSDFTTENGKSYAWLGAPIIKQGYLHSFAMFRLPSNGISKLIADSEQNTSIQTLLVGDDRKPRSLASEQSIINNSAPIINRAFDGQKDVGNYTNGIGETLIAGFAPITLGNLSWALVVQLPEAEAFARIHQLEKVFIIAMVTAIVLVVIASHYLSNFITAPLLRLTWAAEKVSAGDLEETVINTERKDEIGRLAISFERMQRSIREKIQLIKTQNQELESNLLLIKKQNRELQLADKLKDEFLATTSHELRTPLHGMVGIAETLMSGANGPIPTNQKYQLDIIVKSGHRLANLVDDLLDYHKMRFGSLDINHSAVDLASSTRLVLELSNHLVDKKPLRIINQVPSDLPLVSADPQRLEQVLYNLVGNAIKYTSEGKVVISASVSDEQVRIQVVDTGQGIPADLLEYIFEPLTQIGDANGRFRQGTGLGLSVSRQLIELMGGNLYVSSQPLVGTTFSFNLPLATEAQIADRDNSIQNHHFQLPDDFDINALDETSLPENPQGQLVLVADDEPVNLRILESFLRIEGYRVQTAQNGHDTLEKIAQEPPALLLLDIMMPGMSGYEVCKTLRQHHDSDTLPVIMLTALNQAEDRQRGFESGANDYLSKPFNKQELIARVQAHLSASQANAQLQQNERLHQELKQRSQIEADLLETQQRLLEQLDSAPEAVVCLRENGRIHYANRAAAKLFKRSIDQLKRSQGDEIIAPKYLAQSQSHYCGEIDIYVADVRQHIECDILRLPQGVEIDSMFIFNVGGGANVARIHQLETALDVLARYAFDGDKEQLQTLKELGGEFTRLADKALGDAKSKQDLMRELLVDVMSNALDYWESATGESKFSFAEKSGLWRVYLDRSTLQTRTLDKYMRIETLPKTPRWRTVISSIEFILEHCKEPTPQRQHIEALKDKLQHLLSN</sequence>
<dbReference type="InterPro" id="IPR036097">
    <property type="entry name" value="HisK_dim/P_sf"/>
</dbReference>
<gene>
    <name evidence="18" type="ORF">HGP28_07480</name>
</gene>
<dbReference type="CDD" id="cd06225">
    <property type="entry name" value="HAMP"/>
    <property type="match status" value="1"/>
</dbReference>
<evidence type="ECO:0000256" key="4">
    <source>
        <dbReference type="ARBA" id="ARBA00022553"/>
    </source>
</evidence>
<dbReference type="Pfam" id="PF02518">
    <property type="entry name" value="HATPase_c"/>
    <property type="match status" value="1"/>
</dbReference>
<dbReference type="InterPro" id="IPR011006">
    <property type="entry name" value="CheY-like_superfamily"/>
</dbReference>
<evidence type="ECO:0000256" key="13">
    <source>
        <dbReference type="SAM" id="Phobius"/>
    </source>
</evidence>
<dbReference type="CDD" id="cd17538">
    <property type="entry name" value="REC_D1_PleD-like"/>
    <property type="match status" value="1"/>
</dbReference>
<dbReference type="InterPro" id="IPR001789">
    <property type="entry name" value="Sig_transdc_resp-reg_receiver"/>
</dbReference>
<dbReference type="CDD" id="cd22890">
    <property type="entry name" value="ChiS-DBD"/>
    <property type="match status" value="1"/>
</dbReference>
<feature type="domain" description="Histidine kinase" evidence="14">
    <location>
        <begin position="466"/>
        <end position="684"/>
    </location>
</feature>
<dbReference type="GO" id="GO:0000155">
    <property type="term" value="F:phosphorelay sensor kinase activity"/>
    <property type="evidence" value="ECO:0007669"/>
    <property type="project" value="InterPro"/>
</dbReference>
<evidence type="ECO:0000256" key="5">
    <source>
        <dbReference type="ARBA" id="ARBA00022679"/>
    </source>
</evidence>
<dbReference type="Gene3D" id="1.10.287.130">
    <property type="match status" value="1"/>
</dbReference>
<dbReference type="Pfam" id="PF00672">
    <property type="entry name" value="HAMP"/>
    <property type="match status" value="1"/>
</dbReference>
<evidence type="ECO:0000256" key="11">
    <source>
        <dbReference type="PROSITE-ProRule" id="PRU00169"/>
    </source>
</evidence>
<dbReference type="InterPro" id="IPR003594">
    <property type="entry name" value="HATPase_dom"/>
</dbReference>
<keyword evidence="6" id="KW-0547">Nucleotide-binding</keyword>
<dbReference type="SUPFAM" id="SSF52172">
    <property type="entry name" value="CheY-like"/>
    <property type="match status" value="1"/>
</dbReference>
<name>A0A7X8YGP0_9VIBR</name>
<dbReference type="Pfam" id="PF00512">
    <property type="entry name" value="HisKA"/>
    <property type="match status" value="1"/>
</dbReference>
<accession>A0A7X8YGP0</accession>
<evidence type="ECO:0000256" key="6">
    <source>
        <dbReference type="ARBA" id="ARBA00022741"/>
    </source>
</evidence>
<dbReference type="SMART" id="SM00388">
    <property type="entry name" value="HisKA"/>
    <property type="match status" value="1"/>
</dbReference>
<dbReference type="PANTHER" id="PTHR43047:SF72">
    <property type="entry name" value="OSMOSENSING HISTIDINE PROTEIN KINASE SLN1"/>
    <property type="match status" value="1"/>
</dbReference>
<keyword evidence="12" id="KW-0175">Coiled coil</keyword>
<dbReference type="SMART" id="SM00304">
    <property type="entry name" value="HAMP"/>
    <property type="match status" value="1"/>
</dbReference>
<dbReference type="Gene3D" id="1.10.8.500">
    <property type="entry name" value="HAMP domain in histidine kinase"/>
    <property type="match status" value="1"/>
</dbReference>
<dbReference type="InterPro" id="IPR035965">
    <property type="entry name" value="PAS-like_dom_sf"/>
</dbReference>
<dbReference type="GO" id="GO:0016787">
    <property type="term" value="F:hydrolase activity"/>
    <property type="evidence" value="ECO:0007669"/>
    <property type="project" value="UniProtKB-KW"/>
</dbReference>
<evidence type="ECO:0000259" key="17">
    <source>
        <dbReference type="PROSITE" id="PS50885"/>
    </source>
</evidence>
<dbReference type="GO" id="GO:0005886">
    <property type="term" value="C:plasma membrane"/>
    <property type="evidence" value="ECO:0007669"/>
    <property type="project" value="TreeGrafter"/>
</dbReference>
<dbReference type="InterPro" id="IPR000014">
    <property type="entry name" value="PAS"/>
</dbReference>
<dbReference type="FunFam" id="3.40.50.2300:FF:000121">
    <property type="entry name" value="Sensor histidine kinase RcsC"/>
    <property type="match status" value="1"/>
</dbReference>
<dbReference type="PRINTS" id="PR00344">
    <property type="entry name" value="BCTRLSENSOR"/>
</dbReference>
<evidence type="ECO:0000256" key="2">
    <source>
        <dbReference type="ARBA" id="ARBA00004370"/>
    </source>
</evidence>
<dbReference type="Gene3D" id="3.40.50.2300">
    <property type="match status" value="1"/>
</dbReference>
<feature type="domain" description="Response regulatory" evidence="15">
    <location>
        <begin position="724"/>
        <end position="840"/>
    </location>
</feature>
<dbReference type="SMART" id="SM00091">
    <property type="entry name" value="PAS"/>
    <property type="match status" value="1"/>
</dbReference>
<comment type="caution">
    <text evidence="18">The sequence shown here is derived from an EMBL/GenBank/DDBJ whole genome shotgun (WGS) entry which is preliminary data.</text>
</comment>
<dbReference type="SMART" id="SM00387">
    <property type="entry name" value="HATPase_c"/>
    <property type="match status" value="1"/>
</dbReference>